<dbReference type="RefSeq" id="XP_004355822.1">
    <property type="nucleotide sequence ID" value="XM_004355769.1"/>
</dbReference>
<sequence length="383" mass="45236">MSSNNIVFFKIWRNIILKREIIKWIRLTHQTIHPNRHCRITFDQVNLKESIRLGIDMGVVRDRMKLDPVITKQQLSLDDNQEFFSSKDVLRRYVDIFNQFDRPFVENYFADHVSKDLCFSRHPEMLVALHSILLEKGVKDRFATVETLKNVMWCQGSKSFNYAIDLLGVVIGQKDYPKLIERASSCSNVRVEATLVTAYLPVYTGEVNWRSIETLKQMFKDKEYKSIKMLSKCGSKFKGWVEREDFHNLAIDSNNLDLVDQMYRISGTFSRKSLETAFETKNISIIQFVYSRIKRDVHFTESGLVTKVRSIKRKHPKLFEDIQFIEDLYNLSRKYFKITFDFLGNQKIINKSSRQSLIDQKEFLNLFNITNIPLFEFNTNKIK</sequence>
<dbReference type="KEGG" id="dfa:DFA_08333"/>
<name>F4Q5S9_CACFS</name>
<evidence type="ECO:0000313" key="1">
    <source>
        <dbReference type="EMBL" id="EGG17338.1"/>
    </source>
</evidence>
<accession>F4Q5S9</accession>
<dbReference type="AlphaFoldDB" id="F4Q5S9"/>
<dbReference type="GeneID" id="14869211"/>
<dbReference type="Proteomes" id="UP000007797">
    <property type="component" value="Unassembled WGS sequence"/>
</dbReference>
<gene>
    <name evidence="1" type="ORF">DFA_08333</name>
</gene>
<proteinExistence type="predicted"/>
<evidence type="ECO:0000313" key="2">
    <source>
        <dbReference type="Proteomes" id="UP000007797"/>
    </source>
</evidence>
<reference evidence="2" key="1">
    <citation type="journal article" date="2011" name="Genome Res.">
        <title>Phylogeny-wide analysis of social amoeba genomes highlights ancient origins for complex intercellular communication.</title>
        <authorList>
            <person name="Heidel A.J."/>
            <person name="Lawal H.M."/>
            <person name="Felder M."/>
            <person name="Schilde C."/>
            <person name="Helps N.R."/>
            <person name="Tunggal B."/>
            <person name="Rivero F."/>
            <person name="John U."/>
            <person name="Schleicher M."/>
            <person name="Eichinger L."/>
            <person name="Platzer M."/>
            <person name="Noegel A.A."/>
            <person name="Schaap P."/>
            <person name="Gloeckner G."/>
        </authorList>
    </citation>
    <scope>NUCLEOTIDE SEQUENCE [LARGE SCALE GENOMIC DNA]</scope>
    <source>
        <strain evidence="2">SH3</strain>
    </source>
</reference>
<dbReference type="EMBL" id="GL883021">
    <property type="protein sequence ID" value="EGG17338.1"/>
    <property type="molecule type" value="Genomic_DNA"/>
</dbReference>
<organism evidence="1 2">
    <name type="scientific">Cavenderia fasciculata</name>
    <name type="common">Slime mold</name>
    <name type="synonym">Dictyostelium fasciculatum</name>
    <dbReference type="NCBI Taxonomy" id="261658"/>
    <lineage>
        <taxon>Eukaryota</taxon>
        <taxon>Amoebozoa</taxon>
        <taxon>Evosea</taxon>
        <taxon>Eumycetozoa</taxon>
        <taxon>Dictyostelia</taxon>
        <taxon>Acytosteliales</taxon>
        <taxon>Cavenderiaceae</taxon>
        <taxon>Cavenderia</taxon>
    </lineage>
</organism>
<protein>
    <submittedName>
        <fullName evidence="1">Uncharacterized protein</fullName>
    </submittedName>
</protein>
<keyword evidence="2" id="KW-1185">Reference proteome</keyword>